<reference evidence="9" key="1">
    <citation type="journal article" date="2020" name="mSystems">
        <title>Genome- and Community-Level Interaction Insights into Carbon Utilization and Element Cycling Functions of Hydrothermarchaeota in Hydrothermal Sediment.</title>
        <authorList>
            <person name="Zhou Z."/>
            <person name="Liu Y."/>
            <person name="Xu W."/>
            <person name="Pan J."/>
            <person name="Luo Z.H."/>
            <person name="Li M."/>
        </authorList>
    </citation>
    <scope>NUCLEOTIDE SEQUENCE [LARGE SCALE GENOMIC DNA]</scope>
    <source>
        <strain evidence="9">SpSt-132</strain>
    </source>
</reference>
<evidence type="ECO:0000256" key="2">
    <source>
        <dbReference type="ARBA" id="ARBA00007613"/>
    </source>
</evidence>
<dbReference type="PANTHER" id="PTHR30026:SF20">
    <property type="entry name" value="OUTER MEMBRANE PROTEIN TOLC"/>
    <property type="match status" value="1"/>
</dbReference>
<dbReference type="AlphaFoldDB" id="A0A7C2YVX8"/>
<proteinExistence type="inferred from homology"/>
<evidence type="ECO:0000313" key="8">
    <source>
        <dbReference type="EMBL" id="HEW45127.1"/>
    </source>
</evidence>
<dbReference type="SUPFAM" id="SSF56954">
    <property type="entry name" value="Outer membrane efflux proteins (OEP)"/>
    <property type="match status" value="1"/>
</dbReference>
<evidence type="ECO:0000256" key="5">
    <source>
        <dbReference type="ARBA" id="ARBA00022692"/>
    </source>
</evidence>
<organism evidence="9">
    <name type="scientific">Hydrogenobacter sp</name>
    <dbReference type="NCBI Taxonomy" id="2152829"/>
    <lineage>
        <taxon>Bacteria</taxon>
        <taxon>Pseudomonadati</taxon>
        <taxon>Aquificota</taxon>
        <taxon>Aquificia</taxon>
        <taxon>Aquificales</taxon>
        <taxon>Aquificaceae</taxon>
        <taxon>Hydrogenobacter</taxon>
    </lineage>
</organism>
<dbReference type="GO" id="GO:1990281">
    <property type="term" value="C:efflux pump complex"/>
    <property type="evidence" value="ECO:0007669"/>
    <property type="project" value="TreeGrafter"/>
</dbReference>
<dbReference type="InterPro" id="IPR051906">
    <property type="entry name" value="TolC-like"/>
</dbReference>
<dbReference type="PANTHER" id="PTHR30026">
    <property type="entry name" value="OUTER MEMBRANE PROTEIN TOLC"/>
    <property type="match status" value="1"/>
</dbReference>
<evidence type="ECO:0000256" key="6">
    <source>
        <dbReference type="ARBA" id="ARBA00023136"/>
    </source>
</evidence>
<keyword evidence="4" id="KW-1134">Transmembrane beta strand</keyword>
<dbReference type="GO" id="GO:0015288">
    <property type="term" value="F:porin activity"/>
    <property type="evidence" value="ECO:0007669"/>
    <property type="project" value="TreeGrafter"/>
</dbReference>
<dbReference type="GO" id="GO:0009279">
    <property type="term" value="C:cell outer membrane"/>
    <property type="evidence" value="ECO:0007669"/>
    <property type="project" value="UniProtKB-SubCell"/>
</dbReference>
<dbReference type="EMBL" id="DSFP01000008">
    <property type="protein sequence ID" value="HEW45127.1"/>
    <property type="molecule type" value="Genomic_DNA"/>
</dbReference>
<comment type="similarity">
    <text evidence="2">Belongs to the outer membrane factor (OMF) (TC 1.B.17) family.</text>
</comment>
<keyword evidence="7" id="KW-0998">Cell outer membrane</keyword>
<sequence>MIIALLLLIQVCYAIDLRGAIDRALEHYPSLKALKEESVKFKGKAMTYRSYLNPSLEVAVGNFGTSKESVKTNPIYSLSYSQPLSIYPIGKSFKKMVDYEEKAFLERMEQEKSLLISEVYLAYYMALYRKELLKVAQENYKISQELHSFIKRLFELGETTKLEVFRSERELDLARVELEMAQRDYENALKNLSYLIGQRVEDLEESFDRLHSIKEINFENSPRLRQYQYAIKGLEAGIEVERILSKPQFSLTVLGEKVSSQEYGFRVGISAALPLFYRREGEILQLLAERRSMELRKSLEELSLKRDYELVRSRYEKLLEETERIEKQTIPKAKEELSLAIKSYKLRTITLLELTETKRRYVELLKYRLELIRQAHEEYAKYLSLGGEL</sequence>
<dbReference type="Gene3D" id="1.20.1600.10">
    <property type="entry name" value="Outer membrane efflux proteins (OEP)"/>
    <property type="match status" value="1"/>
</dbReference>
<evidence type="ECO:0000256" key="7">
    <source>
        <dbReference type="ARBA" id="ARBA00023237"/>
    </source>
</evidence>
<keyword evidence="6" id="KW-0472">Membrane</keyword>
<accession>A0A7C2YVX8</accession>
<dbReference type="Pfam" id="PF02321">
    <property type="entry name" value="OEP"/>
    <property type="match status" value="1"/>
</dbReference>
<evidence type="ECO:0000256" key="4">
    <source>
        <dbReference type="ARBA" id="ARBA00022452"/>
    </source>
</evidence>
<evidence type="ECO:0000256" key="1">
    <source>
        <dbReference type="ARBA" id="ARBA00004442"/>
    </source>
</evidence>
<evidence type="ECO:0000313" key="10">
    <source>
        <dbReference type="EMBL" id="HEW46969.1"/>
    </source>
</evidence>
<evidence type="ECO:0000313" key="9">
    <source>
        <dbReference type="EMBL" id="HEW45851.1"/>
    </source>
</evidence>
<comment type="caution">
    <text evidence="9">The sequence shown here is derived from an EMBL/GenBank/DDBJ whole genome shotgun (WGS) entry which is preliminary data.</text>
</comment>
<protein>
    <submittedName>
        <fullName evidence="9">TolC family protein</fullName>
    </submittedName>
</protein>
<dbReference type="EMBL" id="DSFP01000034">
    <property type="protein sequence ID" value="HEW45851.1"/>
    <property type="molecule type" value="Genomic_DNA"/>
</dbReference>
<gene>
    <name evidence="8" type="ORF">ENO47_00390</name>
    <name evidence="9" type="ORF">ENO47_04170</name>
    <name evidence="10" type="ORF">ENO47_09980</name>
</gene>
<keyword evidence="5" id="KW-0812">Transmembrane</keyword>
<dbReference type="EMBL" id="DSFP01000081">
    <property type="protein sequence ID" value="HEW46969.1"/>
    <property type="molecule type" value="Genomic_DNA"/>
</dbReference>
<name>A0A7C2YVX8_9AQUI</name>
<dbReference type="InterPro" id="IPR003423">
    <property type="entry name" value="OMP_efflux"/>
</dbReference>
<comment type="subcellular location">
    <subcellularLocation>
        <location evidence="1">Cell outer membrane</location>
    </subcellularLocation>
</comment>
<evidence type="ECO:0000256" key="3">
    <source>
        <dbReference type="ARBA" id="ARBA00022448"/>
    </source>
</evidence>
<dbReference type="GO" id="GO:0015562">
    <property type="term" value="F:efflux transmembrane transporter activity"/>
    <property type="evidence" value="ECO:0007669"/>
    <property type="project" value="InterPro"/>
</dbReference>
<keyword evidence="3" id="KW-0813">Transport</keyword>